<feature type="transmembrane region" description="Helical" evidence="5">
    <location>
        <begin position="6"/>
        <end position="25"/>
    </location>
</feature>
<dbReference type="AlphaFoldDB" id="B1WUS4"/>
<evidence type="ECO:0000256" key="2">
    <source>
        <dbReference type="ARBA" id="ARBA00022692"/>
    </source>
</evidence>
<dbReference type="SUPFAM" id="SSF161084">
    <property type="entry name" value="MAPEG domain-like"/>
    <property type="match status" value="1"/>
</dbReference>
<reference evidence="6 7" key="1">
    <citation type="journal article" date="2008" name="Proc. Natl. Acad. Sci. U.S.A.">
        <title>The genome of Cyanothece 51142, a unicellular diazotrophic cyanobacterium important in the marine nitrogen cycle.</title>
        <authorList>
            <person name="Welsh E.A."/>
            <person name="Liberton M."/>
            <person name="Stoeckel J."/>
            <person name="Loh T."/>
            <person name="Elvitigala T."/>
            <person name="Wang C."/>
            <person name="Wollam A."/>
            <person name="Fulton R.S."/>
            <person name="Clifton S.W."/>
            <person name="Jacobs J.M."/>
            <person name="Aurora R."/>
            <person name="Ghosh B.K."/>
            <person name="Sherman L.A."/>
            <person name="Smith R.D."/>
            <person name="Wilson R.K."/>
            <person name="Pakrasi H.B."/>
        </authorList>
    </citation>
    <scope>NUCLEOTIDE SEQUENCE [LARGE SCALE GENOMIC DNA]</scope>
    <source>
        <strain evidence="7">ATCC 51142 / BH68</strain>
    </source>
</reference>
<dbReference type="PANTHER" id="PTHR10250">
    <property type="entry name" value="MICROSOMAL GLUTATHIONE S-TRANSFERASE"/>
    <property type="match status" value="1"/>
</dbReference>
<evidence type="ECO:0000313" key="6">
    <source>
        <dbReference type="EMBL" id="ACB50525.1"/>
    </source>
</evidence>
<keyword evidence="2 5" id="KW-0812">Transmembrane</keyword>
<dbReference type="InterPro" id="IPR050997">
    <property type="entry name" value="MAPEG"/>
</dbReference>
<keyword evidence="4 5" id="KW-0472">Membrane</keyword>
<accession>B1WUS4</accession>
<dbReference type="STRING" id="43989.cce_1175"/>
<keyword evidence="7" id="KW-1185">Reference proteome</keyword>
<dbReference type="InterPro" id="IPR001129">
    <property type="entry name" value="Membr-assoc_MAPEG"/>
</dbReference>
<dbReference type="GO" id="GO:0004364">
    <property type="term" value="F:glutathione transferase activity"/>
    <property type="evidence" value="ECO:0007669"/>
    <property type="project" value="TreeGrafter"/>
</dbReference>
<dbReference type="Pfam" id="PF01124">
    <property type="entry name" value="MAPEG"/>
    <property type="match status" value="1"/>
</dbReference>
<evidence type="ECO:0000256" key="5">
    <source>
        <dbReference type="SAM" id="Phobius"/>
    </source>
</evidence>
<feature type="transmembrane region" description="Helical" evidence="5">
    <location>
        <begin position="58"/>
        <end position="86"/>
    </location>
</feature>
<name>B1WUS4_CROS5</name>
<dbReference type="InterPro" id="IPR023352">
    <property type="entry name" value="MAPEG-like_dom_sf"/>
</dbReference>
<evidence type="ECO:0000313" key="7">
    <source>
        <dbReference type="Proteomes" id="UP000001203"/>
    </source>
</evidence>
<dbReference type="GO" id="GO:0004602">
    <property type="term" value="F:glutathione peroxidase activity"/>
    <property type="evidence" value="ECO:0007669"/>
    <property type="project" value="TreeGrafter"/>
</dbReference>
<evidence type="ECO:0000256" key="4">
    <source>
        <dbReference type="ARBA" id="ARBA00023136"/>
    </source>
</evidence>
<dbReference type="RefSeq" id="WP_009544005.1">
    <property type="nucleotide sequence ID" value="NC_010546.1"/>
</dbReference>
<dbReference type="HOGENOM" id="CLU_110291_3_1_3"/>
<evidence type="ECO:0000256" key="3">
    <source>
        <dbReference type="ARBA" id="ARBA00022989"/>
    </source>
</evidence>
<dbReference type="PANTHER" id="PTHR10250:SF15">
    <property type="entry name" value="MICROSOMAL GLUTATHIONE S-TRANSFERASE-RELATED"/>
    <property type="match status" value="1"/>
</dbReference>
<dbReference type="Proteomes" id="UP000001203">
    <property type="component" value="Chromosome circular"/>
</dbReference>
<dbReference type="Gene3D" id="1.20.120.550">
    <property type="entry name" value="Membrane associated eicosanoid/glutathione metabolism-like domain"/>
    <property type="match status" value="1"/>
</dbReference>
<feature type="transmembrane region" description="Helical" evidence="5">
    <location>
        <begin position="106"/>
        <end position="129"/>
    </location>
</feature>
<comment type="subcellular location">
    <subcellularLocation>
        <location evidence="1">Membrane</location>
        <topology evidence="1">Multi-pass membrane protein</topology>
    </subcellularLocation>
</comment>
<dbReference type="GO" id="GO:0006691">
    <property type="term" value="P:leukotriene metabolic process"/>
    <property type="evidence" value="ECO:0007669"/>
    <property type="project" value="UniProtKB-ARBA"/>
</dbReference>
<evidence type="ECO:0000256" key="1">
    <source>
        <dbReference type="ARBA" id="ARBA00004141"/>
    </source>
</evidence>
<organism evidence="6 7">
    <name type="scientific">Crocosphaera subtropica (strain ATCC 51142 / BH68)</name>
    <name type="common">Cyanothece sp. (strain ATCC 51142)</name>
    <dbReference type="NCBI Taxonomy" id="43989"/>
    <lineage>
        <taxon>Bacteria</taxon>
        <taxon>Bacillati</taxon>
        <taxon>Cyanobacteriota</taxon>
        <taxon>Cyanophyceae</taxon>
        <taxon>Oscillatoriophycideae</taxon>
        <taxon>Chroococcales</taxon>
        <taxon>Aphanothecaceae</taxon>
        <taxon>Crocosphaera</taxon>
        <taxon>Crocosphaera subtropica</taxon>
    </lineage>
</organism>
<dbReference type="eggNOG" id="COG3788">
    <property type="taxonomic scope" value="Bacteria"/>
</dbReference>
<dbReference type="KEGG" id="cyt:cce_1175"/>
<dbReference type="OrthoDB" id="464934at2"/>
<keyword evidence="3 5" id="KW-1133">Transmembrane helix</keyword>
<proteinExistence type="predicted"/>
<gene>
    <name evidence="6" type="ordered locus">cce_1175</name>
</gene>
<sequence>MMEIYPSLVTVIALAVYFIITANVGRNRAKYNVPPPATTGDPNFERALRVQQNTLEQLVFFLPLLWLFCFYIDPIWGSAIGGFWIIGRILYAVGYYQAAEKRTVGFAISSFSSLALLIGSIAGMILVLIK</sequence>
<dbReference type="EMBL" id="CP000806">
    <property type="protein sequence ID" value="ACB50525.1"/>
    <property type="molecule type" value="Genomic_DNA"/>
</dbReference>
<protein>
    <submittedName>
        <fullName evidence="6">Membrane-associated proteins in eicosanoid and glutathione metabolism (MAPEG) family</fullName>
    </submittedName>
</protein>
<dbReference type="GO" id="GO:0016020">
    <property type="term" value="C:membrane"/>
    <property type="evidence" value="ECO:0007669"/>
    <property type="project" value="UniProtKB-SubCell"/>
</dbReference>